<comment type="caution">
    <text evidence="2">The sequence shown here is derived from an EMBL/GenBank/DDBJ whole genome shotgun (WGS) entry which is preliminary data.</text>
</comment>
<keyword evidence="1" id="KW-1133">Transmembrane helix</keyword>
<feature type="transmembrane region" description="Helical" evidence="1">
    <location>
        <begin position="116"/>
        <end position="135"/>
    </location>
</feature>
<organism evidence="2 3">
    <name type="scientific">Cronartium quercuum f. sp. fusiforme G11</name>
    <dbReference type="NCBI Taxonomy" id="708437"/>
    <lineage>
        <taxon>Eukaryota</taxon>
        <taxon>Fungi</taxon>
        <taxon>Dikarya</taxon>
        <taxon>Basidiomycota</taxon>
        <taxon>Pucciniomycotina</taxon>
        <taxon>Pucciniomycetes</taxon>
        <taxon>Pucciniales</taxon>
        <taxon>Coleosporiaceae</taxon>
        <taxon>Cronartium</taxon>
    </lineage>
</organism>
<evidence type="ECO:0000313" key="3">
    <source>
        <dbReference type="Proteomes" id="UP000886653"/>
    </source>
</evidence>
<feature type="transmembrane region" description="Helical" evidence="1">
    <location>
        <begin position="188"/>
        <end position="211"/>
    </location>
</feature>
<evidence type="ECO:0000256" key="1">
    <source>
        <dbReference type="SAM" id="Phobius"/>
    </source>
</evidence>
<dbReference type="EMBL" id="MU167333">
    <property type="protein sequence ID" value="KAG0142938.1"/>
    <property type="molecule type" value="Genomic_DNA"/>
</dbReference>
<protein>
    <submittedName>
        <fullName evidence="2">Uncharacterized protein</fullName>
    </submittedName>
</protein>
<sequence length="281" mass="31635">MKIIQPTPVLVNVSAFLGILFAILAIICLLIPILTAPLYDQLSLWYGLVQLPDYNQIELYVGLWGVCVYHSITPNSTRHRIVTKSVCTPVQPAYSFQFSEVVPGTSGGLNWNQTMIFLWYPCAAVFASIGIILSLSSNFRMWRYAMGCFVIAWITTLGVFAATITILLNLETNLSPDDNNLFTSRAEIRGQTFLPSIGSLFLSVSTTLIFIRYLKASKNYRQSGCIDPSLSNSPTYWLEFSPNRSFTRNLFTRRRSNPRRSCEVDRTTITCESSRSFATTK</sequence>
<dbReference type="AlphaFoldDB" id="A0A9P6NF94"/>
<evidence type="ECO:0000313" key="2">
    <source>
        <dbReference type="EMBL" id="KAG0142938.1"/>
    </source>
</evidence>
<name>A0A9P6NF94_9BASI</name>
<feature type="transmembrane region" description="Helical" evidence="1">
    <location>
        <begin position="9"/>
        <end position="34"/>
    </location>
</feature>
<reference evidence="2" key="1">
    <citation type="submission" date="2013-11" db="EMBL/GenBank/DDBJ databases">
        <title>Genome sequence of the fusiform rust pathogen reveals effectors for host alternation and coevolution with pine.</title>
        <authorList>
            <consortium name="DOE Joint Genome Institute"/>
            <person name="Smith K."/>
            <person name="Pendleton A."/>
            <person name="Kubisiak T."/>
            <person name="Anderson C."/>
            <person name="Salamov A."/>
            <person name="Aerts A."/>
            <person name="Riley R."/>
            <person name="Clum A."/>
            <person name="Lindquist E."/>
            <person name="Ence D."/>
            <person name="Campbell M."/>
            <person name="Kronenberg Z."/>
            <person name="Feau N."/>
            <person name="Dhillon B."/>
            <person name="Hamelin R."/>
            <person name="Burleigh J."/>
            <person name="Smith J."/>
            <person name="Yandell M."/>
            <person name="Nelson C."/>
            <person name="Grigoriev I."/>
            <person name="Davis J."/>
        </authorList>
    </citation>
    <scope>NUCLEOTIDE SEQUENCE</scope>
    <source>
        <strain evidence="2">G11</strain>
    </source>
</reference>
<keyword evidence="1" id="KW-0472">Membrane</keyword>
<accession>A0A9P6NF94</accession>
<keyword evidence="3" id="KW-1185">Reference proteome</keyword>
<gene>
    <name evidence="2" type="ORF">CROQUDRAFT_661891</name>
</gene>
<feature type="transmembrane region" description="Helical" evidence="1">
    <location>
        <begin position="147"/>
        <end position="168"/>
    </location>
</feature>
<keyword evidence="1" id="KW-0812">Transmembrane</keyword>
<proteinExistence type="predicted"/>
<dbReference type="Proteomes" id="UP000886653">
    <property type="component" value="Unassembled WGS sequence"/>
</dbReference>